<dbReference type="SUPFAM" id="SSF46689">
    <property type="entry name" value="Homeodomain-like"/>
    <property type="match status" value="1"/>
</dbReference>
<dbReference type="InterPro" id="IPR005467">
    <property type="entry name" value="His_kinase_dom"/>
</dbReference>
<feature type="coiled-coil region" evidence="12">
    <location>
        <begin position="367"/>
        <end position="404"/>
    </location>
</feature>
<keyword evidence="3" id="KW-0597">Phosphoprotein</keyword>
<dbReference type="GO" id="GO:0000155">
    <property type="term" value="F:phosphorelay sensor kinase activity"/>
    <property type="evidence" value="ECO:0007669"/>
    <property type="project" value="InterPro"/>
</dbReference>
<dbReference type="Gene3D" id="3.30.565.10">
    <property type="entry name" value="Histidine kinase-like ATPase, C-terminal domain"/>
    <property type="match status" value="1"/>
</dbReference>
<dbReference type="Pfam" id="PF00072">
    <property type="entry name" value="Response_reg"/>
    <property type="match status" value="1"/>
</dbReference>
<evidence type="ECO:0000256" key="9">
    <source>
        <dbReference type="ARBA" id="ARBA00023015"/>
    </source>
</evidence>
<dbReference type="PROSITE" id="PS51257">
    <property type="entry name" value="PROKAR_LIPOPROTEIN"/>
    <property type="match status" value="1"/>
</dbReference>
<evidence type="ECO:0000256" key="2">
    <source>
        <dbReference type="ARBA" id="ARBA00012438"/>
    </source>
</evidence>
<dbReference type="Pfam" id="PF02518">
    <property type="entry name" value="HATPase_c"/>
    <property type="match status" value="1"/>
</dbReference>
<dbReference type="InterPro" id="IPR028082">
    <property type="entry name" value="Peripla_BP_I"/>
</dbReference>
<dbReference type="GO" id="GO:0003700">
    <property type="term" value="F:DNA-binding transcription factor activity"/>
    <property type="evidence" value="ECO:0007669"/>
    <property type="project" value="InterPro"/>
</dbReference>
<keyword evidence="8" id="KW-0902">Two-component regulatory system</keyword>
<dbReference type="PANTHER" id="PTHR43547">
    <property type="entry name" value="TWO-COMPONENT HISTIDINE KINASE"/>
    <property type="match status" value="1"/>
</dbReference>
<dbReference type="SUPFAM" id="SSF52172">
    <property type="entry name" value="CheY-like"/>
    <property type="match status" value="1"/>
</dbReference>
<dbReference type="InterPro" id="IPR036890">
    <property type="entry name" value="HATPase_C_sf"/>
</dbReference>
<gene>
    <name evidence="17" type="primary">rcsC_119</name>
    <name evidence="17" type="ORF">SDC9_46538</name>
</gene>
<evidence type="ECO:0000256" key="12">
    <source>
        <dbReference type="SAM" id="Coils"/>
    </source>
</evidence>
<evidence type="ECO:0000259" key="15">
    <source>
        <dbReference type="PROSITE" id="PS50109"/>
    </source>
</evidence>
<dbReference type="InterPro" id="IPR003594">
    <property type="entry name" value="HATPase_dom"/>
</dbReference>
<dbReference type="InterPro" id="IPR036097">
    <property type="entry name" value="HisK_dim/P_sf"/>
</dbReference>
<feature type="domain" description="HTH araC/xylS-type" evidence="14">
    <location>
        <begin position="818"/>
        <end position="917"/>
    </location>
</feature>
<dbReference type="InterPro" id="IPR025997">
    <property type="entry name" value="SBP_2_dom"/>
</dbReference>
<accession>A0A644WDA0</accession>
<keyword evidence="13" id="KW-0812">Transmembrane</keyword>
<dbReference type="SMART" id="SM00387">
    <property type="entry name" value="HATPase_c"/>
    <property type="match status" value="1"/>
</dbReference>
<evidence type="ECO:0000256" key="1">
    <source>
        <dbReference type="ARBA" id="ARBA00000085"/>
    </source>
</evidence>
<comment type="catalytic activity">
    <reaction evidence="1">
        <text>ATP + protein L-histidine = ADP + protein N-phospho-L-histidine.</text>
        <dbReference type="EC" id="2.7.13.3"/>
    </reaction>
</comment>
<keyword evidence="7" id="KW-0067">ATP-binding</keyword>
<dbReference type="EMBL" id="VSSQ01000722">
    <property type="protein sequence ID" value="MPM00314.1"/>
    <property type="molecule type" value="Genomic_DNA"/>
</dbReference>
<dbReference type="InterPro" id="IPR009057">
    <property type="entry name" value="Homeodomain-like_sf"/>
</dbReference>
<dbReference type="Pfam" id="PF12833">
    <property type="entry name" value="HTH_18"/>
    <property type="match status" value="1"/>
</dbReference>
<dbReference type="SUPFAM" id="SSF55874">
    <property type="entry name" value="ATPase domain of HSP90 chaperone/DNA topoisomerase II/histidine kinase"/>
    <property type="match status" value="1"/>
</dbReference>
<feature type="transmembrane region" description="Helical" evidence="13">
    <location>
        <begin position="338"/>
        <end position="357"/>
    </location>
</feature>
<keyword evidence="9" id="KW-0805">Transcription regulation</keyword>
<dbReference type="PROSITE" id="PS50110">
    <property type="entry name" value="RESPONSE_REGULATORY"/>
    <property type="match status" value="1"/>
</dbReference>
<sequence length="920" mass="104918">MMRTLLIIILISLSFVSCSNEKKKTSFNIGVSQCSDDAWRRTMNEDIRREASFYAGLNVTIKTAYDSNQRQIRDIESFIADRVDLIIVSPNEAVPLTPVIEKAMGEGIPVILVDRKISSGNYTAFVGADNYQIGIEVGVYAANLLNGKGKIIEIRGLEGSTPEKERHEGFISVIKSYKEIQVIADDFGNWLRKDAKERMHGILKQNPRIDLVFAHNDEMAIGAYEALKVHNGIKLPVMLGIDALSTPDGGIQQVINGVLDATFIYPTGGEKAVQTAYNILNNKVFEKENMLYTAVVDKTNARVIKLQTDQIHQHQYRIGQLNEVLDKNLAEYATQRTLLFASFVILILFMALILLLIRTVQHKNKTNKLLEAQNAAINKQKEAIAEQRDQLITLSKNIEDATQAKLVFFTNISHEFRTPLTLLLGPLENIMKNEKLSEEGNRLALLMRKNVQVLMKLIEQIIEFRRYENGKMQMYFTLSDLKVFISDIYDSFYELSKKKHIHFDYSASTDDFIVWFDSDKMEKICYNLLSNAFKFTPENGNINIRLSTILKDNERYARIVVSDDGKGIPEQHLNLIFNRYYKIDRLSSGSGIGLELTKVLVELHNGTIEVESAEGKGSVFIVTIPYRQSDIAVTEEYPVLNASLDNKKEEITMLESNVEIKEEYQKSSKPLVLIVDDNADIRVFMKSLLQDGFEIIEADNGQSGLYKAMKYVPELIISDVMMDVMDGFELCSQVKENISTSHIPVMLLTACAQDEQRVVGFESGADAYIPKPFNEELLKIRVRKIIENREKVKAYFQQNLTFGERKESVAEIDKTFIEKFRRIVEENIIETDLNVDEIGQRLGLSRVQLYRKIKSLTNYAPNELIRIIRLKAAEQSMLNTEKSISEIAYDTGFSSPSYFTKCFKEYFNESPTEYMKRVKN</sequence>
<evidence type="ECO:0000256" key="5">
    <source>
        <dbReference type="ARBA" id="ARBA00022741"/>
    </source>
</evidence>
<evidence type="ECO:0000259" key="14">
    <source>
        <dbReference type="PROSITE" id="PS01124"/>
    </source>
</evidence>
<evidence type="ECO:0000256" key="3">
    <source>
        <dbReference type="ARBA" id="ARBA00022553"/>
    </source>
</evidence>
<dbReference type="Pfam" id="PF13407">
    <property type="entry name" value="Peripla_BP_4"/>
    <property type="match status" value="1"/>
</dbReference>
<keyword evidence="13" id="KW-0472">Membrane</keyword>
<feature type="domain" description="Histidine kinase" evidence="15">
    <location>
        <begin position="411"/>
        <end position="628"/>
    </location>
</feature>
<evidence type="ECO:0000256" key="11">
    <source>
        <dbReference type="ARBA" id="ARBA00023163"/>
    </source>
</evidence>
<reference evidence="17" key="1">
    <citation type="submission" date="2019-08" db="EMBL/GenBank/DDBJ databases">
        <authorList>
            <person name="Kucharzyk K."/>
            <person name="Murdoch R.W."/>
            <person name="Higgins S."/>
            <person name="Loffler F."/>
        </authorList>
    </citation>
    <scope>NUCLEOTIDE SEQUENCE</scope>
</reference>
<dbReference type="InterPro" id="IPR003661">
    <property type="entry name" value="HisK_dim/P_dom"/>
</dbReference>
<evidence type="ECO:0000256" key="4">
    <source>
        <dbReference type="ARBA" id="ARBA00022679"/>
    </source>
</evidence>
<keyword evidence="5" id="KW-0547">Nucleotide-binding</keyword>
<dbReference type="SMART" id="SM00342">
    <property type="entry name" value="HTH_ARAC"/>
    <property type="match status" value="1"/>
</dbReference>
<dbReference type="InterPro" id="IPR018060">
    <property type="entry name" value="HTH_AraC"/>
</dbReference>
<evidence type="ECO:0000259" key="16">
    <source>
        <dbReference type="PROSITE" id="PS50110"/>
    </source>
</evidence>
<keyword evidence="13" id="KW-1133">Transmembrane helix</keyword>
<evidence type="ECO:0000313" key="17">
    <source>
        <dbReference type="EMBL" id="MPM00314.1"/>
    </source>
</evidence>
<dbReference type="PROSITE" id="PS50109">
    <property type="entry name" value="HIS_KIN"/>
    <property type="match status" value="1"/>
</dbReference>
<evidence type="ECO:0000256" key="7">
    <source>
        <dbReference type="ARBA" id="ARBA00022840"/>
    </source>
</evidence>
<evidence type="ECO:0000256" key="13">
    <source>
        <dbReference type="SAM" id="Phobius"/>
    </source>
</evidence>
<dbReference type="EC" id="2.7.13.3" evidence="2"/>
<keyword evidence="10" id="KW-0238">DNA-binding</keyword>
<dbReference type="Gene3D" id="1.10.10.60">
    <property type="entry name" value="Homeodomain-like"/>
    <property type="match status" value="1"/>
</dbReference>
<dbReference type="AlphaFoldDB" id="A0A644WDA0"/>
<comment type="caution">
    <text evidence="17">The sequence shown here is derived from an EMBL/GenBank/DDBJ whole genome shotgun (WGS) entry which is preliminary data.</text>
</comment>
<proteinExistence type="predicted"/>
<dbReference type="SMART" id="SM00448">
    <property type="entry name" value="REC"/>
    <property type="match status" value="1"/>
</dbReference>
<dbReference type="InterPro" id="IPR011006">
    <property type="entry name" value="CheY-like_superfamily"/>
</dbReference>
<evidence type="ECO:0000256" key="10">
    <source>
        <dbReference type="ARBA" id="ARBA00023125"/>
    </source>
</evidence>
<dbReference type="PRINTS" id="PR00344">
    <property type="entry name" value="BCTRLSENSOR"/>
</dbReference>
<dbReference type="PROSITE" id="PS01124">
    <property type="entry name" value="HTH_ARAC_FAMILY_2"/>
    <property type="match status" value="1"/>
</dbReference>
<dbReference type="PANTHER" id="PTHR43547:SF2">
    <property type="entry name" value="HYBRID SIGNAL TRANSDUCTION HISTIDINE KINASE C"/>
    <property type="match status" value="1"/>
</dbReference>
<dbReference type="InterPro" id="IPR018062">
    <property type="entry name" value="HTH_AraC-typ_CS"/>
</dbReference>
<dbReference type="FunFam" id="3.30.565.10:FF:000037">
    <property type="entry name" value="Hybrid sensor histidine kinase/response regulator"/>
    <property type="match status" value="1"/>
</dbReference>
<dbReference type="Gene3D" id="3.40.50.2300">
    <property type="match status" value="3"/>
</dbReference>
<protein>
    <recommendedName>
        <fullName evidence="2">histidine kinase</fullName>
        <ecNumber evidence="2">2.7.13.3</ecNumber>
    </recommendedName>
</protein>
<dbReference type="SUPFAM" id="SSF53822">
    <property type="entry name" value="Periplasmic binding protein-like I"/>
    <property type="match status" value="1"/>
</dbReference>
<dbReference type="Gene3D" id="6.10.250.850">
    <property type="match status" value="1"/>
</dbReference>
<keyword evidence="4 17" id="KW-0808">Transferase</keyword>
<dbReference type="InterPro" id="IPR004358">
    <property type="entry name" value="Sig_transdc_His_kin-like_C"/>
</dbReference>
<dbReference type="FunFam" id="1.10.287.130:FF:000045">
    <property type="entry name" value="Two-component system sensor histidine kinase/response regulator"/>
    <property type="match status" value="1"/>
</dbReference>
<feature type="domain" description="Response regulatory" evidence="16">
    <location>
        <begin position="671"/>
        <end position="786"/>
    </location>
</feature>
<keyword evidence="6 17" id="KW-0418">Kinase</keyword>
<dbReference type="SMART" id="SM00388">
    <property type="entry name" value="HisKA"/>
    <property type="match status" value="1"/>
</dbReference>
<organism evidence="17">
    <name type="scientific">bioreactor metagenome</name>
    <dbReference type="NCBI Taxonomy" id="1076179"/>
    <lineage>
        <taxon>unclassified sequences</taxon>
        <taxon>metagenomes</taxon>
        <taxon>ecological metagenomes</taxon>
    </lineage>
</organism>
<dbReference type="GO" id="GO:0043565">
    <property type="term" value="F:sequence-specific DNA binding"/>
    <property type="evidence" value="ECO:0007669"/>
    <property type="project" value="InterPro"/>
</dbReference>
<dbReference type="CDD" id="cd17574">
    <property type="entry name" value="REC_OmpR"/>
    <property type="match status" value="1"/>
</dbReference>
<dbReference type="SUPFAM" id="SSF47384">
    <property type="entry name" value="Homodimeric domain of signal transducing histidine kinase"/>
    <property type="match status" value="1"/>
</dbReference>
<name>A0A644WDA0_9ZZZZ</name>
<dbReference type="GO" id="GO:0005524">
    <property type="term" value="F:ATP binding"/>
    <property type="evidence" value="ECO:0007669"/>
    <property type="project" value="UniProtKB-KW"/>
</dbReference>
<keyword evidence="12" id="KW-0175">Coiled coil</keyword>
<keyword evidence="11" id="KW-0804">Transcription</keyword>
<evidence type="ECO:0000256" key="6">
    <source>
        <dbReference type="ARBA" id="ARBA00022777"/>
    </source>
</evidence>
<dbReference type="Pfam" id="PF00512">
    <property type="entry name" value="HisKA"/>
    <property type="match status" value="1"/>
</dbReference>
<dbReference type="InterPro" id="IPR001789">
    <property type="entry name" value="Sig_transdc_resp-reg_receiver"/>
</dbReference>
<dbReference type="Gene3D" id="1.10.287.130">
    <property type="match status" value="1"/>
</dbReference>
<dbReference type="PROSITE" id="PS00041">
    <property type="entry name" value="HTH_ARAC_FAMILY_1"/>
    <property type="match status" value="1"/>
</dbReference>
<evidence type="ECO:0000256" key="8">
    <source>
        <dbReference type="ARBA" id="ARBA00023012"/>
    </source>
</evidence>
<dbReference type="CDD" id="cd06308">
    <property type="entry name" value="PBP1_sensor_kinase-like"/>
    <property type="match status" value="1"/>
</dbReference>